<gene>
    <name evidence="8" type="ORF">E2562_006235</name>
</gene>
<dbReference type="EMBL" id="SPHZ02000008">
    <property type="protein sequence ID" value="KAF0901770.1"/>
    <property type="molecule type" value="Genomic_DNA"/>
</dbReference>
<feature type="compositionally biased region" description="Polar residues" evidence="4">
    <location>
        <begin position="1371"/>
        <end position="1393"/>
    </location>
</feature>
<dbReference type="InterPro" id="IPR036372">
    <property type="entry name" value="BEACH_dom_sf"/>
</dbReference>
<reference evidence="8 9" key="1">
    <citation type="submission" date="2019-11" db="EMBL/GenBank/DDBJ databases">
        <title>Whole genome sequence of Oryza granulata.</title>
        <authorList>
            <person name="Li W."/>
        </authorList>
    </citation>
    <scope>NUCLEOTIDE SEQUENCE [LARGE SCALE GENOMIC DNA]</scope>
    <source>
        <strain evidence="9">cv. Menghai</strain>
        <tissue evidence="8">Leaf</tissue>
    </source>
</reference>
<dbReference type="PROSITE" id="PS50082">
    <property type="entry name" value="WD_REPEATS_2"/>
    <property type="match status" value="1"/>
</dbReference>
<dbReference type="GO" id="GO:0004672">
    <property type="term" value="F:protein kinase activity"/>
    <property type="evidence" value="ECO:0007669"/>
    <property type="project" value="InterPro"/>
</dbReference>
<feature type="domain" description="BEACH" evidence="7">
    <location>
        <begin position="519"/>
        <end position="787"/>
    </location>
</feature>
<feature type="region of interest" description="Disordered" evidence="4">
    <location>
        <begin position="1369"/>
        <end position="1393"/>
    </location>
</feature>
<dbReference type="Pfam" id="PF12937">
    <property type="entry name" value="F-box-like"/>
    <property type="match status" value="1"/>
</dbReference>
<dbReference type="Pfam" id="PF00069">
    <property type="entry name" value="Pkinase"/>
    <property type="match status" value="1"/>
</dbReference>
<dbReference type="PROSITE" id="PS50197">
    <property type="entry name" value="BEACH"/>
    <property type="match status" value="1"/>
</dbReference>
<dbReference type="CDD" id="cd06071">
    <property type="entry name" value="Beach"/>
    <property type="match status" value="1"/>
</dbReference>
<dbReference type="SUPFAM" id="SSF81383">
    <property type="entry name" value="F-box domain"/>
    <property type="match status" value="1"/>
</dbReference>
<evidence type="ECO:0000313" key="9">
    <source>
        <dbReference type="Proteomes" id="UP000479710"/>
    </source>
</evidence>
<dbReference type="PANTHER" id="PTHR44662">
    <property type="entry name" value="WD REPEAT-CONTAINING PROTEIN 81"/>
    <property type="match status" value="1"/>
</dbReference>
<dbReference type="PANTHER" id="PTHR44662:SF1">
    <property type="entry name" value="WD REPEAT-CONTAINING PROTEIN 81"/>
    <property type="match status" value="1"/>
</dbReference>
<dbReference type="SMART" id="SM00320">
    <property type="entry name" value="WD40"/>
    <property type="match status" value="3"/>
</dbReference>
<dbReference type="InterPro" id="IPR000719">
    <property type="entry name" value="Prot_kinase_dom"/>
</dbReference>
<evidence type="ECO:0008006" key="10">
    <source>
        <dbReference type="Google" id="ProtNLM"/>
    </source>
</evidence>
<keyword evidence="2" id="KW-0677">Repeat</keyword>
<dbReference type="Gene3D" id="1.10.1540.10">
    <property type="entry name" value="BEACH domain"/>
    <property type="match status" value="1"/>
</dbReference>
<feature type="domain" description="Protein kinase" evidence="5">
    <location>
        <begin position="326"/>
        <end position="660"/>
    </location>
</feature>
<dbReference type="InterPro" id="IPR001810">
    <property type="entry name" value="F-box_dom"/>
</dbReference>
<keyword evidence="9" id="KW-1185">Reference proteome</keyword>
<dbReference type="SUPFAM" id="SSF48371">
    <property type="entry name" value="ARM repeat"/>
    <property type="match status" value="1"/>
</dbReference>
<organism evidence="8 9">
    <name type="scientific">Oryza meyeriana var. granulata</name>
    <dbReference type="NCBI Taxonomy" id="110450"/>
    <lineage>
        <taxon>Eukaryota</taxon>
        <taxon>Viridiplantae</taxon>
        <taxon>Streptophyta</taxon>
        <taxon>Embryophyta</taxon>
        <taxon>Tracheophyta</taxon>
        <taxon>Spermatophyta</taxon>
        <taxon>Magnoliopsida</taxon>
        <taxon>Liliopsida</taxon>
        <taxon>Poales</taxon>
        <taxon>Poaceae</taxon>
        <taxon>BOP clade</taxon>
        <taxon>Oryzoideae</taxon>
        <taxon>Oryzeae</taxon>
        <taxon>Oryzinae</taxon>
        <taxon>Oryza</taxon>
        <taxon>Oryza meyeriana</taxon>
    </lineage>
</organism>
<dbReference type="Gene3D" id="1.20.1280.50">
    <property type="match status" value="1"/>
</dbReference>
<dbReference type="InterPro" id="IPR052651">
    <property type="entry name" value="WDR81"/>
</dbReference>
<proteinExistence type="predicted"/>
<dbReference type="SUPFAM" id="SSF50978">
    <property type="entry name" value="WD40 repeat-like"/>
    <property type="match status" value="1"/>
</dbReference>
<evidence type="ECO:0000259" key="6">
    <source>
        <dbReference type="PROSITE" id="PS50181"/>
    </source>
</evidence>
<evidence type="ECO:0000259" key="7">
    <source>
        <dbReference type="PROSITE" id="PS50197"/>
    </source>
</evidence>
<evidence type="ECO:0000256" key="4">
    <source>
        <dbReference type="SAM" id="MobiDB-lite"/>
    </source>
</evidence>
<name>A0A6G1CNS4_9ORYZ</name>
<keyword evidence="1 3" id="KW-0853">WD repeat</keyword>
<dbReference type="GO" id="GO:0005524">
    <property type="term" value="F:ATP binding"/>
    <property type="evidence" value="ECO:0007669"/>
    <property type="project" value="InterPro"/>
</dbReference>
<dbReference type="Pfam" id="PF00400">
    <property type="entry name" value="WD40"/>
    <property type="match status" value="2"/>
</dbReference>
<feature type="non-terminal residue" evidence="8">
    <location>
        <position position="1773"/>
    </location>
</feature>
<feature type="domain" description="F-box" evidence="6">
    <location>
        <begin position="23"/>
        <end position="57"/>
    </location>
</feature>
<feature type="repeat" description="WD" evidence="3">
    <location>
        <begin position="1694"/>
        <end position="1734"/>
    </location>
</feature>
<evidence type="ECO:0000256" key="1">
    <source>
        <dbReference type="ARBA" id="ARBA00022574"/>
    </source>
</evidence>
<accession>A0A6G1CNS4</accession>
<evidence type="ECO:0000259" key="5">
    <source>
        <dbReference type="PROSITE" id="PS50011"/>
    </source>
</evidence>
<dbReference type="SUPFAM" id="SSF56112">
    <property type="entry name" value="Protein kinase-like (PK-like)"/>
    <property type="match status" value="2"/>
</dbReference>
<dbReference type="InterPro" id="IPR000409">
    <property type="entry name" value="BEACH_dom"/>
</dbReference>
<dbReference type="PROSITE" id="PS50181">
    <property type="entry name" value="FBOX"/>
    <property type="match status" value="1"/>
</dbReference>
<dbReference type="Pfam" id="PF02138">
    <property type="entry name" value="Beach"/>
    <property type="match status" value="1"/>
</dbReference>
<dbReference type="SMART" id="SM01026">
    <property type="entry name" value="Beach"/>
    <property type="match status" value="1"/>
</dbReference>
<dbReference type="PROSITE" id="PS50294">
    <property type="entry name" value="WD_REPEATS_REGION"/>
    <property type="match status" value="1"/>
</dbReference>
<dbReference type="InterPro" id="IPR036322">
    <property type="entry name" value="WD40_repeat_dom_sf"/>
</dbReference>
<dbReference type="SUPFAM" id="SSF81837">
    <property type="entry name" value="BEACH domain"/>
    <property type="match status" value="1"/>
</dbReference>
<sequence>MEQASSVTGELLEKEAPSSSTSDLDWSQLPADLLVHIFGTLEIPDIFSSGPVCRSWHACFLEVRRLGLCSDNPGPCLVFSSGDRDPTVATLHSLTTGKEYYVTMPDPPFRSRYIVGSSHGPWLAYYRRQASPMIFPGKKAVGLLNSGLNPLNWIDSSCSSHATNDADPRRGGGATAGAPAVDHRRLLPQSDSIPLGSTAQSLNLPGSCFSFVHGLSESPLPFASSAVVQIASDGAEECNGSQQNSGYFVLVGLHGGKALLDIQECESNSLENGSQIDLKRKESIDADDNQYIVQADSPSCKECIQGHEHSSIPHKKQSIINTITKLTPTRYLARASTSEIRELISSYLNLSAEENVMNSLNLLSENKIDGSGGLDFLNFTGFSAFNDIHPSGRVRHPNILPVLGVVETSDCCYMLHPKPPYTLENIMHYSPEALCSDWHIRFLIYQIISALVYLHDFGVHHGNLKPSTIFMSDSLWPYLSISDICPVKQNCGFAESKCPALNVCCFEEDCSSRAIYTGFHLTSSLDWQSYFKLWRMGELSNYEYILVLNRLAGRRWGDPAFHTVMPWVIDFTVRPDENSDVGWRDLTKSKWRLAKGDEQLDFTYSSSEVPHHVSDECLSELAVCSYKARRLPKNILRSAVRSVYEPNEYPSNMQRLYQWTPDECIPEFYSDPRIFVSLHSEMSNLALPSWVNSAEEFICLHRDALESDRVSRQLHHWIDITFGYKLSGEASVEAKNVMLPPSDPAKPKSTGRLQLFTKPHPKRVISTPHSTYHNKMESCARCQGGSSSLTTSLLLNDRIPPTMSSQIDYLEEFEQANLFVELEHHLCPIYNYADDSSRCWSSVKYRKSPCSNQDIVPAESVLSVAPDFDFCSFLECFESDDNSPMGYQELLRWKQKCCSVIELHANDIFSVGCTLAEIYLHRPLFDADLLSAYKETGILPGAIQELPIHVAAVVESCLQREWKRRPLAKHILDSQYFPPSIRSAYMFLAPLQLICTSRDRLKYVAKLASEGTLKSMGEFAAEMCAPYCLPLVSPSLSDVNTEFALALLKDFVKCLSVQATKDLILHIIQKILQAPEYSHLKVSLLQDSFVRELWKKLGKQTYIEKVHPLVIMNLYNSPNKITASAASVVLIGSSEELGIPITVNQTVLPLVQCFGKGLCPDGIDTLVRIGGLLGENFTVKQILPLLRNVILSCIDSSKMNKPEPQHSWNSFALMDSLSALEGLVSVLPVKTIVRELLQDQVCLHIKVLTQVHLNLRVVQVAASALVDLCQRIGPENTAIYVLPHLKELFAELAFSHESSGLSGPTKGLKFFDGNKTEPIKMESRIDLVFLLYPFLAALVGTEKLHECCSTWFLLEQALQRLYGWKWEPSTDHSGSTENMKVQRKSGNYTSSERAPTKCVAEIAKNGSNIAASNQGSRPEHGSSSDNLCASTSGNQPWFWFPSPDRNCWVPDFLGRSAGMKDELPWKIKSSVLYSARAHPGALRSLAVHDDECTVFTGGVGPGFKGSIQKWELPNMNCTSGYYGHEEVVNSICILSITGKVASCDGTIHIWNAQTGKLIAVHTESSIGFPQQTASIEQANMLNQDALSGGILSNAFRGSLYTTMHYMESKDKLVAGMGNGSIRFIDICRDQKLQLWKSDSDEISFSSLVSAICSCASDKLKKGSPAASSSWIAAGLSSGYCRLLDERSGNIVAVWRAHDGHITKLAAPEDHLIVSSSLDKTLRVWDLRGNLSAQSNIFRSHSDGIINFSVWGQDVVSVSRNKITLASLLRPTSE</sequence>
<comment type="caution">
    <text evidence="8">The sequence shown here is derived from an EMBL/GenBank/DDBJ whole genome shotgun (WGS) entry which is preliminary data.</text>
</comment>
<evidence type="ECO:0000256" key="2">
    <source>
        <dbReference type="ARBA" id="ARBA00022737"/>
    </source>
</evidence>
<evidence type="ECO:0000313" key="8">
    <source>
        <dbReference type="EMBL" id="KAF0901770.1"/>
    </source>
</evidence>
<dbReference type="InterPro" id="IPR015943">
    <property type="entry name" value="WD40/YVTN_repeat-like_dom_sf"/>
</dbReference>
<feature type="region of interest" description="Disordered" evidence="4">
    <location>
        <begin position="1"/>
        <end position="24"/>
    </location>
</feature>
<dbReference type="PROSITE" id="PS50011">
    <property type="entry name" value="PROTEIN_KINASE_DOM"/>
    <property type="match status" value="1"/>
</dbReference>
<dbReference type="Gene3D" id="1.10.510.10">
    <property type="entry name" value="Transferase(Phosphotransferase) domain 1"/>
    <property type="match status" value="2"/>
</dbReference>
<dbReference type="InterPro" id="IPR011009">
    <property type="entry name" value="Kinase-like_dom_sf"/>
</dbReference>
<evidence type="ECO:0000256" key="3">
    <source>
        <dbReference type="PROSITE-ProRule" id="PRU00221"/>
    </source>
</evidence>
<dbReference type="Gene3D" id="2.130.10.10">
    <property type="entry name" value="YVTN repeat-like/Quinoprotein amine dehydrogenase"/>
    <property type="match status" value="2"/>
</dbReference>
<dbReference type="InterPro" id="IPR016024">
    <property type="entry name" value="ARM-type_fold"/>
</dbReference>
<dbReference type="Proteomes" id="UP000479710">
    <property type="component" value="Unassembled WGS sequence"/>
</dbReference>
<dbReference type="OrthoDB" id="29306at2759"/>
<dbReference type="PROSITE" id="PS00678">
    <property type="entry name" value="WD_REPEATS_1"/>
    <property type="match status" value="1"/>
</dbReference>
<dbReference type="InterPro" id="IPR036047">
    <property type="entry name" value="F-box-like_dom_sf"/>
</dbReference>
<dbReference type="InterPro" id="IPR019775">
    <property type="entry name" value="WD40_repeat_CS"/>
</dbReference>
<protein>
    <recommendedName>
        <fullName evidence="10">F-box domain-containing protein</fullName>
    </recommendedName>
</protein>
<dbReference type="InterPro" id="IPR001680">
    <property type="entry name" value="WD40_rpt"/>
</dbReference>